<keyword evidence="1" id="KW-0812">Transmembrane</keyword>
<comment type="caution">
    <text evidence="2">The sequence shown here is derived from an EMBL/GenBank/DDBJ whole genome shotgun (WGS) entry which is preliminary data.</text>
</comment>
<evidence type="ECO:0000256" key="1">
    <source>
        <dbReference type="SAM" id="Phobius"/>
    </source>
</evidence>
<keyword evidence="3" id="KW-1185">Reference proteome</keyword>
<feature type="transmembrane region" description="Helical" evidence="1">
    <location>
        <begin position="143"/>
        <end position="170"/>
    </location>
</feature>
<evidence type="ECO:0000313" key="2">
    <source>
        <dbReference type="EMBL" id="KAF2892395.1"/>
    </source>
</evidence>
<dbReference type="EMBL" id="VTPC01008756">
    <property type="protein sequence ID" value="KAF2892395.1"/>
    <property type="molecule type" value="Genomic_DNA"/>
</dbReference>
<feature type="transmembrane region" description="Helical" evidence="1">
    <location>
        <begin position="35"/>
        <end position="61"/>
    </location>
</feature>
<organism evidence="2 3">
    <name type="scientific">Ignelater luminosus</name>
    <name type="common">Cucubano</name>
    <name type="synonym">Pyrophorus luminosus</name>
    <dbReference type="NCBI Taxonomy" id="2038154"/>
    <lineage>
        <taxon>Eukaryota</taxon>
        <taxon>Metazoa</taxon>
        <taxon>Ecdysozoa</taxon>
        <taxon>Arthropoda</taxon>
        <taxon>Hexapoda</taxon>
        <taxon>Insecta</taxon>
        <taxon>Pterygota</taxon>
        <taxon>Neoptera</taxon>
        <taxon>Endopterygota</taxon>
        <taxon>Coleoptera</taxon>
        <taxon>Polyphaga</taxon>
        <taxon>Elateriformia</taxon>
        <taxon>Elateroidea</taxon>
        <taxon>Elateridae</taxon>
        <taxon>Agrypninae</taxon>
        <taxon>Pyrophorini</taxon>
        <taxon>Ignelater</taxon>
    </lineage>
</organism>
<feature type="transmembrane region" description="Helical" evidence="1">
    <location>
        <begin position="81"/>
        <end position="106"/>
    </location>
</feature>
<reference evidence="2" key="1">
    <citation type="submission" date="2019-08" db="EMBL/GenBank/DDBJ databases">
        <title>The genome of the North American firefly Photinus pyralis.</title>
        <authorList>
            <consortium name="Photinus pyralis genome working group"/>
            <person name="Fallon T.R."/>
            <person name="Sander Lower S.E."/>
            <person name="Weng J.-K."/>
        </authorList>
    </citation>
    <scope>NUCLEOTIDE SEQUENCE</scope>
    <source>
        <strain evidence="2">TRF0915ILg1</strain>
        <tissue evidence="2">Whole body</tissue>
    </source>
</reference>
<evidence type="ECO:0000313" key="3">
    <source>
        <dbReference type="Proteomes" id="UP000801492"/>
    </source>
</evidence>
<dbReference type="AlphaFoldDB" id="A0A8K0G5H0"/>
<keyword evidence="1" id="KW-1133">Transmembrane helix</keyword>
<accession>A0A8K0G5H0</accession>
<name>A0A8K0G5H0_IGNLU</name>
<feature type="transmembrane region" description="Helical" evidence="1">
    <location>
        <begin position="118"/>
        <end position="137"/>
    </location>
</feature>
<dbReference type="Proteomes" id="UP000801492">
    <property type="component" value="Unassembled WGS sequence"/>
</dbReference>
<proteinExistence type="predicted"/>
<gene>
    <name evidence="2" type="ORF">ILUMI_13778</name>
</gene>
<keyword evidence="1" id="KW-0472">Membrane</keyword>
<sequence>MFNKIVLPVCVQKVNFAMMVIVNKYKNFFKNLYSWTFGIAVCHFVLFLLCFLLLCFSFTLIEIPQESVDNKTIFVAEFEKYLILTSAILLLIPFLLSLILTSALLYEHPTLLDAWIKISVGFSIIFGIGLLSSGIYLAVETSYIGYITIAISLLFIVFMTHSILMVYTLYTDYKGDSKPNVRNEDESTG</sequence>
<protein>
    <submittedName>
        <fullName evidence="2">Uncharacterized protein</fullName>
    </submittedName>
</protein>